<keyword evidence="3" id="KW-0378">Hydrolase</keyword>
<dbReference type="InterPro" id="IPR036964">
    <property type="entry name" value="RASGEF_cat_dom_sf"/>
</dbReference>
<dbReference type="AlphaFoldDB" id="A0A8S3VQR4"/>
<reference evidence="3" key="1">
    <citation type="submission" date="2021-03" db="EMBL/GenBank/DDBJ databases">
        <authorList>
            <person name="Bekaert M."/>
        </authorList>
    </citation>
    <scope>NUCLEOTIDE SEQUENCE</scope>
</reference>
<dbReference type="GO" id="GO:0007265">
    <property type="term" value="P:Ras protein signal transduction"/>
    <property type="evidence" value="ECO:0007669"/>
    <property type="project" value="TreeGrafter"/>
</dbReference>
<dbReference type="Gene3D" id="1.10.840.10">
    <property type="entry name" value="Ras guanine-nucleotide exchange factors catalytic domain"/>
    <property type="match status" value="2"/>
</dbReference>
<proteinExistence type="predicted"/>
<dbReference type="OrthoDB" id="269822at2759"/>
<name>A0A8S3VQR4_MYTED</name>
<sequence length="1108" mass="127170">MDKKFRYVHRKDKVRKRQLQKLVVSGELPCTKEEAATLASIQLHIEEAWPENDAQANIKEIHQKLQFRINDPQENLRRRKELIRSKCASRITSTRRSKGRIIRQLTCISDNEVDSNGEIDLTKYLPPDLVSSKKIGWLIQDNLEKNHRAILRYPDPEIGSNMGRYWNKDIPGISRDHPDHKFPSRKSCDNPVLRILRSWSQEIILMSGFTDLLALSWPWDNPGISCEYPENVLSSGPINEKQKKLWHTPHYDSEIKLKQHYIKICKNLPAHGCKLYQVKELLRGNAQKKITRMFGVGTDRVVLLDNKSKILAKSHSIKELQDFNPGSGKYHDGLDLEFRGSKPWNLTMSSLENLKSVTAVLWDALDMDGRYLNNGTLRRDSFDFDFHCKPSPLRPAIHGGSRYSKELEHLRKRLHFPEEVAIMLTNVEHGLFNSILPSHYIRQVTTDLTRGSVVNRKNSSVEDLIQRFNEIRKLRPFWLSIPEEDLSTLHFLVSALLTRQMTNEYKEALSRSLDIPECKVVPFFGGFLRDLRALFITLPSVIVLPAEENQSLEFISDYNGEDRFMTRIGVGGLLNMDKLKQAHIVLSDIALFHSHGQRRREEDCQSDYDLDLDSYQPIKEISADHEFMLITRKMAKIDSQTLQSLHHGTTVVRVEEDSNRSCMCYLKLEIDNSTLTWRKQSWSSLSASSSTYPDFALKGESDSSSTQVLCMRYSGGEDVYETLEEGFIDLRLVKEVSRKNDLTMNDLGIIMKRHSMENLDSQKNVISILYGASYSENRKIYFVIPKFTCRMWYSGLVRLVRAARRLSWQTDKRVQCLKVQYLQLFYENEKCLGPTPAEAIKVFGGRHWSARPQTTSGSQDLTPSSSKWTPNVGPFKKKNSSFSSSKESSPKLAGSSAINDKHSGMSKSFDTGIPKSLAASDQNLDKLLKNDNGERPRSLTFSFTNCYRNKRRRMSLGIHSMENKTSSITHSIQLTFLDFVDLFKAFSLRCRRDLKDLFEEFALSCKPSGKDPPAVRPPGYAPPPGDYCVITRNSSYELSQDNIQRHKICDAIAVASIGPNCAGVESTQNRCLSLKEFKEFLEEYQDQHLHDEEIIHLIQQHEADPDWL</sequence>
<dbReference type="InterPro" id="IPR001192">
    <property type="entry name" value="PI-PLC_fam"/>
</dbReference>
<keyword evidence="4" id="KW-1185">Reference proteome</keyword>
<dbReference type="InterPro" id="IPR001895">
    <property type="entry name" value="RASGEF_cat_dom"/>
</dbReference>
<dbReference type="GO" id="GO:0046488">
    <property type="term" value="P:phosphatidylinositol metabolic process"/>
    <property type="evidence" value="ECO:0007669"/>
    <property type="project" value="TreeGrafter"/>
</dbReference>
<dbReference type="SUPFAM" id="SSF48366">
    <property type="entry name" value="Ras GEF"/>
    <property type="match status" value="1"/>
</dbReference>
<feature type="region of interest" description="Disordered" evidence="1">
    <location>
        <begin position="851"/>
        <end position="912"/>
    </location>
</feature>
<organism evidence="3 4">
    <name type="scientific">Mytilus edulis</name>
    <name type="common">Blue mussel</name>
    <dbReference type="NCBI Taxonomy" id="6550"/>
    <lineage>
        <taxon>Eukaryota</taxon>
        <taxon>Metazoa</taxon>
        <taxon>Spiralia</taxon>
        <taxon>Lophotrochozoa</taxon>
        <taxon>Mollusca</taxon>
        <taxon>Bivalvia</taxon>
        <taxon>Autobranchia</taxon>
        <taxon>Pteriomorphia</taxon>
        <taxon>Mytilida</taxon>
        <taxon>Mytiloidea</taxon>
        <taxon>Mytilidae</taxon>
        <taxon>Mytilinae</taxon>
        <taxon>Mytilus</taxon>
    </lineage>
</organism>
<accession>A0A8S3VQR4</accession>
<dbReference type="GO" id="GO:0007186">
    <property type="term" value="P:G protein-coupled receptor signaling pathway"/>
    <property type="evidence" value="ECO:0007669"/>
    <property type="project" value="TreeGrafter"/>
</dbReference>
<dbReference type="InterPro" id="IPR023578">
    <property type="entry name" value="Ras_GEF_dom_sf"/>
</dbReference>
<gene>
    <name evidence="3" type="ORF">MEDL_68898</name>
</gene>
<protein>
    <submittedName>
        <fullName evidence="3">PLCE</fullName>
        <ecNumber evidence="3">3.1.4.11</ecNumber>
    </submittedName>
</protein>
<dbReference type="EMBL" id="CAJPWZ010003331">
    <property type="protein sequence ID" value="CAG2257753.1"/>
    <property type="molecule type" value="Genomic_DNA"/>
</dbReference>
<dbReference type="PANTHER" id="PTHR10336:SF6">
    <property type="entry name" value="1-PHOSPHATIDYLINOSITOL 4,5-BISPHOSPHATE PHOSPHODIESTERASE EPSILON-1"/>
    <property type="match status" value="1"/>
</dbReference>
<dbReference type="CDD" id="cd14473">
    <property type="entry name" value="FERM_B-lobe"/>
    <property type="match status" value="1"/>
</dbReference>
<dbReference type="GO" id="GO:0004435">
    <property type="term" value="F:phosphatidylinositol-4,5-bisphosphate phospholipase C activity"/>
    <property type="evidence" value="ECO:0007669"/>
    <property type="project" value="UniProtKB-EC"/>
</dbReference>
<feature type="compositionally biased region" description="Low complexity" evidence="1">
    <location>
        <begin position="880"/>
        <end position="896"/>
    </location>
</feature>
<dbReference type="GO" id="GO:0005085">
    <property type="term" value="F:guanyl-nucleotide exchange factor activity"/>
    <property type="evidence" value="ECO:0007669"/>
    <property type="project" value="InterPro"/>
</dbReference>
<dbReference type="EC" id="3.1.4.11" evidence="3"/>
<evidence type="ECO:0000313" key="3">
    <source>
        <dbReference type="EMBL" id="CAG2257753.1"/>
    </source>
</evidence>
<dbReference type="SMART" id="SM00147">
    <property type="entry name" value="RasGEF"/>
    <property type="match status" value="1"/>
</dbReference>
<feature type="compositionally biased region" description="Polar residues" evidence="1">
    <location>
        <begin position="851"/>
        <end position="869"/>
    </location>
</feature>
<feature type="domain" description="Ras-GEF" evidence="2">
    <location>
        <begin position="414"/>
        <end position="629"/>
    </location>
</feature>
<evidence type="ECO:0000313" key="4">
    <source>
        <dbReference type="Proteomes" id="UP000683360"/>
    </source>
</evidence>
<dbReference type="GO" id="GO:0051209">
    <property type="term" value="P:release of sequestered calcium ion into cytosol"/>
    <property type="evidence" value="ECO:0007669"/>
    <property type="project" value="TreeGrafter"/>
</dbReference>
<dbReference type="Proteomes" id="UP000683360">
    <property type="component" value="Unassembled WGS sequence"/>
</dbReference>
<dbReference type="GO" id="GO:0048015">
    <property type="term" value="P:phosphatidylinositol-mediated signaling"/>
    <property type="evidence" value="ECO:0007669"/>
    <property type="project" value="TreeGrafter"/>
</dbReference>
<evidence type="ECO:0000256" key="1">
    <source>
        <dbReference type="SAM" id="MobiDB-lite"/>
    </source>
</evidence>
<dbReference type="InterPro" id="IPR019748">
    <property type="entry name" value="FERM_central"/>
</dbReference>
<dbReference type="PANTHER" id="PTHR10336">
    <property type="entry name" value="PHOSPHOINOSITIDE-SPECIFIC PHOSPHOLIPASE C FAMILY PROTEIN"/>
    <property type="match status" value="1"/>
</dbReference>
<evidence type="ECO:0000259" key="2">
    <source>
        <dbReference type="SMART" id="SM00147"/>
    </source>
</evidence>
<comment type="caution">
    <text evidence="3">The sequence shown here is derived from an EMBL/GenBank/DDBJ whole genome shotgun (WGS) entry which is preliminary data.</text>
</comment>